<dbReference type="PROSITE" id="PS50969">
    <property type="entry name" value="FCP1"/>
    <property type="match status" value="1"/>
</dbReference>
<dbReference type="Gene3D" id="3.40.50.1000">
    <property type="entry name" value="HAD superfamily/HAD-like"/>
    <property type="match status" value="1"/>
</dbReference>
<dbReference type="InterPro" id="IPR004274">
    <property type="entry name" value="FCP1_dom"/>
</dbReference>
<feature type="domain" description="FCP1 homology" evidence="1">
    <location>
        <begin position="1"/>
        <end position="182"/>
    </location>
</feature>
<dbReference type="InterPro" id="IPR050365">
    <property type="entry name" value="TIM50"/>
</dbReference>
<dbReference type="InterPro" id="IPR036412">
    <property type="entry name" value="HAD-like_sf"/>
</dbReference>
<dbReference type="Pfam" id="PF03031">
    <property type="entry name" value="NIF"/>
    <property type="match status" value="1"/>
</dbReference>
<dbReference type="SMART" id="SM00577">
    <property type="entry name" value="CPDc"/>
    <property type="match status" value="1"/>
</dbReference>
<dbReference type="PANTHER" id="PTHR12210">
    <property type="entry name" value="DULLARD PROTEIN PHOSPHATASE"/>
    <property type="match status" value="1"/>
</dbReference>
<accession>A0A6C0J8B2</accession>
<evidence type="ECO:0000313" key="2">
    <source>
        <dbReference type="EMBL" id="QHU01513.1"/>
    </source>
</evidence>
<dbReference type="SUPFAM" id="SSF56784">
    <property type="entry name" value="HAD-like"/>
    <property type="match status" value="1"/>
</dbReference>
<dbReference type="InterPro" id="IPR023214">
    <property type="entry name" value="HAD_sf"/>
</dbReference>
<name>A0A6C0J8B2_9ZZZZ</name>
<sequence length="240" mass="28850">MRKRINLIFDLDETLVQMGKENYNNKGIRIKFNKYIFIRPYCKELLKLSYKKFNVSFWTSGSPKYCSKILSIILTDSQLKKTKIIICKYNKEFLELKTGKIYKPIKYYLDEEVISHYVKSLNLLWNIEDFNNRFSIYNTLLVDDNFFLEKINPRNYIKISPWCRYMEYENSLLILKEWLDQNNKLLKILMKQKKKLMLLYIISNPKVSDCLKNKIGIDNTNEIESGNSYKCRENLLISYV</sequence>
<evidence type="ECO:0000259" key="1">
    <source>
        <dbReference type="PROSITE" id="PS50969"/>
    </source>
</evidence>
<organism evidence="2">
    <name type="scientific">viral metagenome</name>
    <dbReference type="NCBI Taxonomy" id="1070528"/>
    <lineage>
        <taxon>unclassified sequences</taxon>
        <taxon>metagenomes</taxon>
        <taxon>organismal metagenomes</taxon>
    </lineage>
</organism>
<reference evidence="2" key="1">
    <citation type="journal article" date="2020" name="Nature">
        <title>Giant virus diversity and host interactions through global metagenomics.</title>
        <authorList>
            <person name="Schulz F."/>
            <person name="Roux S."/>
            <person name="Paez-Espino D."/>
            <person name="Jungbluth S."/>
            <person name="Walsh D.A."/>
            <person name="Denef V.J."/>
            <person name="McMahon K.D."/>
            <person name="Konstantinidis K.T."/>
            <person name="Eloe-Fadrosh E.A."/>
            <person name="Kyrpides N.C."/>
            <person name="Woyke T."/>
        </authorList>
    </citation>
    <scope>NUCLEOTIDE SEQUENCE</scope>
    <source>
        <strain evidence="2">GVMAG-M-3300025860-25</strain>
    </source>
</reference>
<dbReference type="EMBL" id="MN740344">
    <property type="protein sequence ID" value="QHU01513.1"/>
    <property type="molecule type" value="Genomic_DNA"/>
</dbReference>
<dbReference type="AlphaFoldDB" id="A0A6C0J8B2"/>
<protein>
    <recommendedName>
        <fullName evidence="1">FCP1 homology domain-containing protein</fullName>
    </recommendedName>
</protein>
<proteinExistence type="predicted"/>